<dbReference type="InterPro" id="IPR007554">
    <property type="entry name" value="Glycerophosphate_synth"/>
</dbReference>
<dbReference type="SUPFAM" id="SSF53756">
    <property type="entry name" value="UDP-Glycosyltransferase/glycogen phosphorylase"/>
    <property type="match status" value="1"/>
</dbReference>
<dbReference type="AlphaFoldDB" id="A0AAU7Y8F2"/>
<dbReference type="RefSeq" id="WP_350448097.1">
    <property type="nucleotide sequence ID" value="NZ_CP158373.1"/>
</dbReference>
<dbReference type="Pfam" id="PF04464">
    <property type="entry name" value="Glyphos_transf"/>
    <property type="match status" value="1"/>
</dbReference>
<name>A0AAU7Y8F2_9PSED</name>
<dbReference type="InterPro" id="IPR043148">
    <property type="entry name" value="TagF_C"/>
</dbReference>
<evidence type="ECO:0000313" key="1">
    <source>
        <dbReference type="EMBL" id="XBY65926.1"/>
    </source>
</evidence>
<accession>A0AAU7Y8F2</accession>
<gene>
    <name evidence="1" type="ORF">ABS648_09220</name>
</gene>
<dbReference type="EMBL" id="CP158373">
    <property type="protein sequence ID" value="XBY65926.1"/>
    <property type="molecule type" value="Genomic_DNA"/>
</dbReference>
<reference evidence="1" key="1">
    <citation type="submission" date="2023-08" db="EMBL/GenBank/DDBJ databases">
        <title>Increased levels of nutrients transform a symbiont into a lethal pathobiont.</title>
        <authorList>
            <person name="Lachnit T."/>
            <person name="Ulrich L."/>
            <person name="Willmer F.M."/>
            <person name="Hasenbein T."/>
            <person name="Steiner L.X."/>
            <person name="Wolters M."/>
            <person name="Herbst E.M."/>
            <person name="Deines P."/>
        </authorList>
    </citation>
    <scope>NUCLEOTIDE SEQUENCE</scope>
    <source>
        <strain evidence="1">T3</strain>
    </source>
</reference>
<protein>
    <submittedName>
        <fullName evidence="1">CDP-glycerol glycerophosphotransferase family protein</fullName>
    </submittedName>
</protein>
<organism evidence="1">
    <name type="scientific">Pseudomonas solani</name>
    <dbReference type="NCBI Taxonomy" id="2731552"/>
    <lineage>
        <taxon>Bacteria</taxon>
        <taxon>Pseudomonadati</taxon>
        <taxon>Pseudomonadota</taxon>
        <taxon>Gammaproteobacteria</taxon>
        <taxon>Pseudomonadales</taxon>
        <taxon>Pseudomonadaceae</taxon>
        <taxon>Pseudomonas</taxon>
    </lineage>
</organism>
<dbReference type="Gene3D" id="3.40.50.12580">
    <property type="match status" value="1"/>
</dbReference>
<proteinExistence type="predicted"/>
<dbReference type="Gene3D" id="3.40.50.2000">
    <property type="entry name" value="Glycogen Phosphorylase B"/>
    <property type="match status" value="1"/>
</dbReference>
<sequence>MSSIQDKILFVCYGGGHSAALLPVIKRLRDREVDVAVLGLTTAKQAIERAGISTLDFSALIGRVRPYRRAPYVGSILAKAHASHPLVSPRDTAAYLGVGFHALVREYGLLKAKEMYALSGRQIFLPTDFFIELFKKERPRLVVSTNSPRSERAALEAARELGIPSVCLVDLYAYYEIEWCASDRYASKVCVLNQQVCERFERAGLHLSRISVTGNPAFDRLAHIDRSQCRRMFRHRLGIEESQSLVVWISQPEPSRHPFSGALGDENYPVNVEKYLFEAFGDDPDVHLIMRLHPSESRPPSIVADRVHYSDSSEALDHLLCAADCIVTASSTVGLEAAYLGLPVIQCMDSIFSHDLPLAELGVARAVETHRDLGGAIRDVLDRPLELQRPHLFDGGAAARVEAVILELLEGGV</sequence>
<dbReference type="GO" id="GO:0047355">
    <property type="term" value="F:CDP-glycerol glycerophosphotransferase activity"/>
    <property type="evidence" value="ECO:0007669"/>
    <property type="project" value="InterPro"/>
</dbReference>
<dbReference type="GO" id="GO:0016020">
    <property type="term" value="C:membrane"/>
    <property type="evidence" value="ECO:0007669"/>
    <property type="project" value="InterPro"/>
</dbReference>